<dbReference type="InterPro" id="IPR037923">
    <property type="entry name" value="HTH-like"/>
</dbReference>
<dbReference type="SUPFAM" id="SSF46689">
    <property type="entry name" value="Homeodomain-like"/>
    <property type="match status" value="2"/>
</dbReference>
<dbReference type="InterPro" id="IPR003313">
    <property type="entry name" value="AraC-bd"/>
</dbReference>
<dbReference type="Pfam" id="PF12833">
    <property type="entry name" value="HTH_18"/>
    <property type="match status" value="1"/>
</dbReference>
<dbReference type="Pfam" id="PF02311">
    <property type="entry name" value="AraC_binding"/>
    <property type="match status" value="1"/>
</dbReference>
<dbReference type="InterPro" id="IPR018060">
    <property type="entry name" value="HTH_AraC"/>
</dbReference>
<dbReference type="PANTHER" id="PTHR46796">
    <property type="entry name" value="HTH-TYPE TRANSCRIPTIONAL ACTIVATOR RHAS-RELATED"/>
    <property type="match status" value="1"/>
</dbReference>
<dbReference type="RefSeq" id="WP_344104283.1">
    <property type="nucleotide sequence ID" value="NZ_BAAAPC010000003.1"/>
</dbReference>
<name>A0ABN2SDU9_9ACTN</name>
<dbReference type="Gene3D" id="1.10.10.60">
    <property type="entry name" value="Homeodomain-like"/>
    <property type="match status" value="2"/>
</dbReference>
<sequence>MTDTRGDRARFWRHPGLPGVDLLKAHYVRHSFNRHTHDTYAIGVIEDGIEEFSYRGALHRVGRGDLVVVEPGEVHTGHAGAPEGWRYRMLYPEVDVVAQAARDLGMPDVPGFHVSESGDPAGAALLRTAHRAAEHGDRLSASTLMRQVLHRLLSRNSRARPTNPGPPGPDRAVAEARDLLNNTLADPPSLEELAAAVDVSPFALLRAFRAVHGLPPHAYLNNLRVLRARRLLATGMRPAEVAGELGFADQPHLTRHFKRQLGVTPGAFRRGVLAAQGADTAAPDG</sequence>
<dbReference type="PROSITE" id="PS01124">
    <property type="entry name" value="HTH_ARAC_FAMILY_2"/>
    <property type="match status" value="1"/>
</dbReference>
<dbReference type="Proteomes" id="UP001501585">
    <property type="component" value="Unassembled WGS sequence"/>
</dbReference>
<evidence type="ECO:0000256" key="3">
    <source>
        <dbReference type="ARBA" id="ARBA00023163"/>
    </source>
</evidence>
<evidence type="ECO:0000256" key="1">
    <source>
        <dbReference type="ARBA" id="ARBA00023015"/>
    </source>
</evidence>
<feature type="domain" description="HTH araC/xylS-type" evidence="4">
    <location>
        <begin position="174"/>
        <end position="271"/>
    </location>
</feature>
<dbReference type="EMBL" id="BAAAPC010000003">
    <property type="protein sequence ID" value="GAA1984999.1"/>
    <property type="molecule type" value="Genomic_DNA"/>
</dbReference>
<accession>A0ABN2SDU9</accession>
<keyword evidence="3" id="KW-0804">Transcription</keyword>
<reference evidence="5 6" key="1">
    <citation type="journal article" date="2019" name="Int. J. Syst. Evol. Microbiol.">
        <title>The Global Catalogue of Microorganisms (GCM) 10K type strain sequencing project: providing services to taxonomists for standard genome sequencing and annotation.</title>
        <authorList>
            <consortium name="The Broad Institute Genomics Platform"/>
            <consortium name="The Broad Institute Genome Sequencing Center for Infectious Disease"/>
            <person name="Wu L."/>
            <person name="Ma J."/>
        </authorList>
    </citation>
    <scope>NUCLEOTIDE SEQUENCE [LARGE SCALE GENOMIC DNA]</scope>
    <source>
        <strain evidence="5 6">JCM 15313</strain>
    </source>
</reference>
<keyword evidence="2" id="KW-0238">DNA-binding</keyword>
<protein>
    <submittedName>
        <fullName evidence="5">AraC family transcriptional regulator</fullName>
    </submittedName>
</protein>
<dbReference type="InterPro" id="IPR009057">
    <property type="entry name" value="Homeodomain-like_sf"/>
</dbReference>
<dbReference type="PANTHER" id="PTHR46796:SF2">
    <property type="entry name" value="TRANSCRIPTIONAL REGULATORY PROTEIN"/>
    <property type="match status" value="1"/>
</dbReference>
<evidence type="ECO:0000313" key="5">
    <source>
        <dbReference type="EMBL" id="GAA1984999.1"/>
    </source>
</evidence>
<comment type="caution">
    <text evidence="5">The sequence shown here is derived from an EMBL/GenBank/DDBJ whole genome shotgun (WGS) entry which is preliminary data.</text>
</comment>
<dbReference type="SUPFAM" id="SSF51215">
    <property type="entry name" value="Regulatory protein AraC"/>
    <property type="match status" value="1"/>
</dbReference>
<organism evidence="5 6">
    <name type="scientific">Nocardiopsis rhodophaea</name>
    <dbReference type="NCBI Taxonomy" id="280238"/>
    <lineage>
        <taxon>Bacteria</taxon>
        <taxon>Bacillati</taxon>
        <taxon>Actinomycetota</taxon>
        <taxon>Actinomycetes</taxon>
        <taxon>Streptosporangiales</taxon>
        <taxon>Nocardiopsidaceae</taxon>
        <taxon>Nocardiopsis</taxon>
    </lineage>
</organism>
<keyword evidence="6" id="KW-1185">Reference proteome</keyword>
<gene>
    <name evidence="5" type="ORF">GCM10009799_08010</name>
</gene>
<keyword evidence="1" id="KW-0805">Transcription regulation</keyword>
<proteinExistence type="predicted"/>
<evidence type="ECO:0000313" key="6">
    <source>
        <dbReference type="Proteomes" id="UP001501585"/>
    </source>
</evidence>
<evidence type="ECO:0000256" key="2">
    <source>
        <dbReference type="ARBA" id="ARBA00023125"/>
    </source>
</evidence>
<dbReference type="InterPro" id="IPR050204">
    <property type="entry name" value="AraC_XylS_family_regulators"/>
</dbReference>
<evidence type="ECO:0000259" key="4">
    <source>
        <dbReference type="PROSITE" id="PS01124"/>
    </source>
</evidence>
<dbReference type="SMART" id="SM00342">
    <property type="entry name" value="HTH_ARAC"/>
    <property type="match status" value="1"/>
</dbReference>